<feature type="region of interest" description="Disordered" evidence="17">
    <location>
        <begin position="550"/>
        <end position="571"/>
    </location>
</feature>
<proteinExistence type="inferred from homology"/>
<feature type="disulfide bond" evidence="15">
    <location>
        <begin position="1024"/>
        <end position="1033"/>
    </location>
</feature>
<keyword evidence="9 16" id="KW-0406">Ion transport</keyword>
<dbReference type="InterPro" id="IPR049883">
    <property type="entry name" value="NOTCH1_EGF-like"/>
</dbReference>
<evidence type="ECO:0000256" key="8">
    <source>
        <dbReference type="ARBA" id="ARBA00023053"/>
    </source>
</evidence>
<feature type="disulfide bond" evidence="15">
    <location>
        <begin position="735"/>
        <end position="745"/>
    </location>
</feature>
<keyword evidence="4 16" id="KW-0894">Sodium channel</keyword>
<evidence type="ECO:0000256" key="10">
    <source>
        <dbReference type="ARBA" id="ARBA00023136"/>
    </source>
</evidence>
<dbReference type="SMART" id="SM00179">
    <property type="entry name" value="EGF_CA"/>
    <property type="match status" value="5"/>
</dbReference>
<keyword evidence="3 16" id="KW-0813">Transport</keyword>
<feature type="domain" description="EGF-like" evidence="19">
    <location>
        <begin position="956"/>
        <end position="993"/>
    </location>
</feature>
<feature type="domain" description="EGF-like" evidence="19">
    <location>
        <begin position="693"/>
        <end position="729"/>
    </location>
</feature>
<comment type="subcellular location">
    <subcellularLocation>
        <location evidence="1">Membrane</location>
        <topology evidence="1">Multi-pass membrane protein</topology>
    </subcellularLocation>
</comment>
<feature type="transmembrane region" description="Helical" evidence="18">
    <location>
        <begin position="423"/>
        <end position="443"/>
    </location>
</feature>
<feature type="domain" description="EGF-like" evidence="19">
    <location>
        <begin position="1077"/>
        <end position="1118"/>
    </location>
</feature>
<comment type="similarity">
    <text evidence="2 16">Belongs to the amiloride-sensitive sodium channel (TC 1.A.6) family.</text>
</comment>
<feature type="domain" description="EGF-like" evidence="19">
    <location>
        <begin position="994"/>
        <end position="1034"/>
    </location>
</feature>
<dbReference type="InterPro" id="IPR000152">
    <property type="entry name" value="EGF-type_Asp/Asn_hydroxyl_site"/>
</dbReference>
<evidence type="ECO:0000256" key="4">
    <source>
        <dbReference type="ARBA" id="ARBA00022461"/>
    </source>
</evidence>
<dbReference type="InterPro" id="IPR001881">
    <property type="entry name" value="EGF-like_Ca-bd_dom"/>
</dbReference>
<feature type="transmembrane region" description="Helical" evidence="18">
    <location>
        <begin position="12"/>
        <end position="33"/>
    </location>
</feature>
<evidence type="ECO:0000256" key="11">
    <source>
        <dbReference type="ARBA" id="ARBA00023157"/>
    </source>
</evidence>
<evidence type="ECO:0000256" key="16">
    <source>
        <dbReference type="RuleBase" id="RU000679"/>
    </source>
</evidence>
<feature type="domain" description="EGF-like" evidence="19">
    <location>
        <begin position="875"/>
        <end position="915"/>
    </location>
</feature>
<accession>A0AAE9JF69</accession>
<feature type="transmembrane region" description="Helical" evidence="18">
    <location>
        <begin position="124"/>
        <end position="146"/>
    </location>
</feature>
<evidence type="ECO:0000256" key="3">
    <source>
        <dbReference type="ARBA" id="ARBA00022448"/>
    </source>
</evidence>
<feature type="disulfide bond" evidence="15">
    <location>
        <begin position="680"/>
        <end position="689"/>
    </location>
</feature>
<feature type="disulfide bond" evidence="15">
    <location>
        <begin position="905"/>
        <end position="914"/>
    </location>
</feature>
<feature type="disulfide bond" evidence="15">
    <location>
        <begin position="758"/>
        <end position="767"/>
    </location>
</feature>
<feature type="compositionally biased region" description="Basic and acidic residues" evidence="17">
    <location>
        <begin position="552"/>
        <end position="571"/>
    </location>
</feature>
<evidence type="ECO:0000256" key="2">
    <source>
        <dbReference type="ARBA" id="ARBA00007193"/>
    </source>
</evidence>
<feature type="transmembrane region" description="Helical" evidence="18">
    <location>
        <begin position="347"/>
        <end position="366"/>
    </location>
</feature>
<dbReference type="Gene3D" id="2.10.25.10">
    <property type="entry name" value="Laminin"/>
    <property type="match status" value="6"/>
</dbReference>
<dbReference type="PANTHER" id="PTHR11690:SF177">
    <property type="entry name" value="EGF-LIKE DOMAIN-CONTAINING PROTEIN"/>
    <property type="match status" value="1"/>
</dbReference>
<evidence type="ECO:0000256" key="12">
    <source>
        <dbReference type="ARBA" id="ARBA00023180"/>
    </source>
</evidence>
<reference evidence="20 21" key="1">
    <citation type="submission" date="2022-04" db="EMBL/GenBank/DDBJ databases">
        <title>Chromosome-level reference genomes for two strains of Caenorhabditis briggsae: an improved platform for comparative genomics.</title>
        <authorList>
            <person name="Stevens L."/>
            <person name="Andersen E."/>
        </authorList>
    </citation>
    <scope>NUCLEOTIDE SEQUENCE [LARGE SCALE GENOMIC DNA]</scope>
    <source>
        <strain evidence="20">VX34</strain>
        <tissue evidence="20">Whole-organism</tissue>
    </source>
</reference>
<evidence type="ECO:0000256" key="15">
    <source>
        <dbReference type="PROSITE-ProRule" id="PRU00076"/>
    </source>
</evidence>
<dbReference type="CDD" id="cd00054">
    <property type="entry name" value="EGF_CA"/>
    <property type="match status" value="4"/>
</dbReference>
<evidence type="ECO:0000256" key="1">
    <source>
        <dbReference type="ARBA" id="ARBA00004141"/>
    </source>
</evidence>
<dbReference type="Pfam" id="PF07645">
    <property type="entry name" value="EGF_CA"/>
    <property type="match status" value="1"/>
</dbReference>
<dbReference type="PANTHER" id="PTHR11690">
    <property type="entry name" value="AMILORIDE-SENSITIVE SODIUM CHANNEL-RELATED"/>
    <property type="match status" value="1"/>
</dbReference>
<feature type="disulfide bond" evidence="15">
    <location>
        <begin position="1108"/>
        <end position="1117"/>
    </location>
</feature>
<dbReference type="Gene3D" id="1.10.287.770">
    <property type="entry name" value="YojJ-like"/>
    <property type="match status" value="1"/>
</dbReference>
<dbReference type="PROSITE" id="PS00022">
    <property type="entry name" value="EGF_1"/>
    <property type="match status" value="7"/>
</dbReference>
<feature type="transmembrane region" description="Helical" evidence="18">
    <location>
        <begin position="45"/>
        <end position="64"/>
    </location>
</feature>
<protein>
    <recommendedName>
        <fullName evidence="19">EGF-like domain-containing protein</fullName>
    </recommendedName>
</protein>
<dbReference type="SMART" id="SM00181">
    <property type="entry name" value="EGF"/>
    <property type="match status" value="8"/>
</dbReference>
<feature type="disulfide bond" evidence="15">
    <location>
        <begin position="739"/>
        <end position="756"/>
    </location>
</feature>
<feature type="transmembrane region" description="Helical" evidence="18">
    <location>
        <begin position="1442"/>
        <end position="1474"/>
    </location>
</feature>
<evidence type="ECO:0000256" key="9">
    <source>
        <dbReference type="ARBA" id="ARBA00023065"/>
    </source>
</evidence>
<dbReference type="Proteomes" id="UP000829354">
    <property type="component" value="Chromosome IV"/>
</dbReference>
<dbReference type="GO" id="GO:0016020">
    <property type="term" value="C:membrane"/>
    <property type="evidence" value="ECO:0007669"/>
    <property type="project" value="UniProtKB-SubCell"/>
</dbReference>
<keyword evidence="12" id="KW-0325">Glycoprotein</keyword>
<feature type="domain" description="EGF-like" evidence="19">
    <location>
        <begin position="653"/>
        <end position="690"/>
    </location>
</feature>
<dbReference type="GO" id="GO:0005272">
    <property type="term" value="F:sodium channel activity"/>
    <property type="evidence" value="ECO:0007669"/>
    <property type="project" value="UniProtKB-KW"/>
</dbReference>
<organism evidence="20 21">
    <name type="scientific">Caenorhabditis briggsae</name>
    <dbReference type="NCBI Taxonomy" id="6238"/>
    <lineage>
        <taxon>Eukaryota</taxon>
        <taxon>Metazoa</taxon>
        <taxon>Ecdysozoa</taxon>
        <taxon>Nematoda</taxon>
        <taxon>Chromadorea</taxon>
        <taxon>Rhabditida</taxon>
        <taxon>Rhabditina</taxon>
        <taxon>Rhabditomorpha</taxon>
        <taxon>Rhabditoidea</taxon>
        <taxon>Rhabditidae</taxon>
        <taxon>Peloderinae</taxon>
        <taxon>Caenorhabditis</taxon>
    </lineage>
</organism>
<feature type="transmembrane region" description="Helical" evidence="18">
    <location>
        <begin position="387"/>
        <end position="403"/>
    </location>
</feature>
<feature type="transmembrane region" description="Helical" evidence="18">
    <location>
        <begin position="463"/>
        <end position="481"/>
    </location>
</feature>
<dbReference type="PROSITE" id="PS00010">
    <property type="entry name" value="ASX_HYDROXYL"/>
    <property type="match status" value="1"/>
</dbReference>
<evidence type="ECO:0000256" key="13">
    <source>
        <dbReference type="ARBA" id="ARBA00023201"/>
    </source>
</evidence>
<dbReference type="PROSITE" id="PS01186">
    <property type="entry name" value="EGF_2"/>
    <property type="match status" value="2"/>
</dbReference>
<dbReference type="EMBL" id="CP092623">
    <property type="protein sequence ID" value="UMM28333.1"/>
    <property type="molecule type" value="Genomic_DNA"/>
</dbReference>
<dbReference type="PRINTS" id="PR01078">
    <property type="entry name" value="AMINACHANNEL"/>
</dbReference>
<keyword evidence="21" id="KW-1185">Reference proteome</keyword>
<dbReference type="GO" id="GO:0005509">
    <property type="term" value="F:calcium ion binding"/>
    <property type="evidence" value="ECO:0007669"/>
    <property type="project" value="InterPro"/>
</dbReference>
<evidence type="ECO:0000313" key="20">
    <source>
        <dbReference type="EMBL" id="UMM28333.1"/>
    </source>
</evidence>
<evidence type="ECO:0000256" key="18">
    <source>
        <dbReference type="SAM" id="Phobius"/>
    </source>
</evidence>
<keyword evidence="11 15" id="KW-1015">Disulfide bond</keyword>
<dbReference type="InterPro" id="IPR001873">
    <property type="entry name" value="ENaC"/>
</dbReference>
<feature type="disulfide bond" evidence="15">
    <location>
        <begin position="719"/>
        <end position="728"/>
    </location>
</feature>
<keyword evidence="13 16" id="KW-0739">Sodium transport</keyword>
<keyword evidence="8" id="KW-0915">Sodium</keyword>
<gene>
    <name evidence="20" type="ORF">L5515_011225</name>
</gene>
<feature type="domain" description="EGF-like" evidence="19">
    <location>
        <begin position="1036"/>
        <end position="1075"/>
    </location>
</feature>
<keyword evidence="6 16" id="KW-0812">Transmembrane</keyword>
<feature type="disulfide bond" evidence="15">
    <location>
        <begin position="983"/>
        <end position="992"/>
    </location>
</feature>
<keyword evidence="5 15" id="KW-0245">EGF-like domain</keyword>
<evidence type="ECO:0000256" key="6">
    <source>
        <dbReference type="ARBA" id="ARBA00022692"/>
    </source>
</evidence>
<evidence type="ECO:0000256" key="14">
    <source>
        <dbReference type="ARBA" id="ARBA00023303"/>
    </source>
</evidence>
<dbReference type="PROSITE" id="PS50026">
    <property type="entry name" value="EGF_3"/>
    <property type="match status" value="8"/>
</dbReference>
<dbReference type="Pfam" id="PF00858">
    <property type="entry name" value="ASC"/>
    <property type="match status" value="1"/>
</dbReference>
<keyword evidence="10 18" id="KW-0472">Membrane</keyword>
<dbReference type="Pfam" id="PF00008">
    <property type="entry name" value="EGF"/>
    <property type="match status" value="2"/>
</dbReference>
<sequence length="1478" mass="165323">MGIQKWGKHIHYFCTITLYLIFILCIFMNFYVLLSREDTIYYLRIYHLIVALLMFCCGIIEVEFLWRTRKLPKLDEPHEIPDPALIGAIALTLGIMLGYLYFIVFDYAFQSCDKLVDALYPSELFIEAIYDVLMATFSGLSLVYILHRRFYGAISSNLDKVGRLFINITFAVVWMKVVIYKGYLSHQELCQRKELEGYWCPVIKRHYECNPASELHGTQKMWYYINKGLLSSSIISCASEFFPILLVTHWLACGGAEERAEDIERRMKRKEGVRGMLREFMKDVSRVYVEHSALESKPLIISKYLVWFFILITPIVMIMSTLKWLFYFYYTIDFDDLVNEHYMTNDYINLAANVCQVFFFGALYAFSTTIANERLDAHHKAHARGDISILFGCCVVLFIKLILQSVEIEYQRIDNFIILSDAIIQNVNLVMVQATQWLQYFAVRRLLALSDKDCIATKRFLPLAFLAGLLLAWIHFGVTFFETSLIKYQLTDEKFPFSSTTLICMIFTQTLFPADYLFAFTVSGCYLEFLQRYLNMGYFQLGEPRVNVTHGHGHDHDHDHGHGSVDHENNEEDHKSKIASMLYAASVLHRKRFEERGNSTSSSEVSPRSTTDTPYDCGAHGYCYTANRTSATTCSGCTCSDQSTQTSDTVCTGPTSCSPSPCTISNQQCNIIDDIPTCTCAAGYTGTDCTMLTSDPCSPQPCLQNGVCSSSGGTYTCACATGFYGEQCQYSGDPCTGYCQNGGTCSLIFSETTPYCQCPFDYYGATCGTARSVQTSYVGCYDDSSATFTDYYVYSTTITKGNDCRDALITYREANPTSNYAYSTMSGTKGECLFSTTNTLTDPPNAGLLGGLLAALLATCSYSDMNSGSASVFSLNDVCTPGPCGDAAGNGKCIQTSASAYSCLCNPLKTGTTCQNDATLTPCASVDCGVGTCGITDDQIGSYCLCANTNQTVACVGDPCTTKPCLYGGTCTDLGNGRYSCACLNLYTDTNCETFNPCYIDKCENGGTCIPAYDLLDSTFVCQCTPDWKGTYCEEERFYCDETPCQNGGECEDIIGPPNSYNCTCTPQWTGTNCTTDVDECAEDTTLCKTKDPDATCVNTDGSYYCVCGPNMFGKSCLFNKIIYQILNATYGNLGPDELDEMAQELTNDPTLVRDIVPFLIGGYSQEVRESLSWTAEDMFLWVAYEQQLIDLNSNFIMWNDKVLGNCFTFNHMNSSFQYKARASGYAGGLEMQMNVKQSEYLPWTETAAVMVFTSTSKEVVTSESVRINTAPHFESRIAINRKDYHRLGGRYGKCVKAIKEVKSYYYDGDYTTDGCLRSCYQDVVEETCQCMDPRYPMPSDGISCNISQKTCIDNLVDTKGDPSKWPQCSCPLPCSQTVYTSKLSRLPYVNKIIDCEQSFINKAACYEKYFDSVVLRIALPKLDYMIYSETPAMDLTKFMSYLGGILSILIGVSIVSFVELFFLFVQLVVILLFNKRL</sequence>
<feature type="disulfide bond" evidence="15">
    <location>
        <begin position="1065"/>
        <end position="1074"/>
    </location>
</feature>
<keyword evidence="14 16" id="KW-0407">Ion channel</keyword>
<feature type="transmembrane region" description="Helical" evidence="18">
    <location>
        <begin position="304"/>
        <end position="327"/>
    </location>
</feature>
<evidence type="ECO:0000313" key="21">
    <source>
        <dbReference type="Proteomes" id="UP000829354"/>
    </source>
</evidence>
<evidence type="ECO:0000259" key="19">
    <source>
        <dbReference type="PROSITE" id="PS50026"/>
    </source>
</evidence>
<evidence type="ECO:0000256" key="17">
    <source>
        <dbReference type="SAM" id="MobiDB-lite"/>
    </source>
</evidence>
<feature type="domain" description="EGF-like" evidence="19">
    <location>
        <begin position="731"/>
        <end position="768"/>
    </location>
</feature>
<dbReference type="InterPro" id="IPR000742">
    <property type="entry name" value="EGF"/>
</dbReference>
<evidence type="ECO:0000256" key="7">
    <source>
        <dbReference type="ARBA" id="ARBA00022989"/>
    </source>
</evidence>
<name>A0AAE9JF69_CAEBR</name>
<comment type="caution">
    <text evidence="15">Lacks conserved residue(s) required for the propagation of feature annotation.</text>
</comment>
<evidence type="ECO:0000256" key="5">
    <source>
        <dbReference type="ARBA" id="ARBA00022536"/>
    </source>
</evidence>
<feature type="transmembrane region" description="Helical" evidence="18">
    <location>
        <begin position="84"/>
        <end position="104"/>
    </location>
</feature>
<keyword evidence="7 18" id="KW-1133">Transmembrane helix</keyword>
<dbReference type="SUPFAM" id="SSF57196">
    <property type="entry name" value="EGF/Laminin"/>
    <property type="match status" value="5"/>
</dbReference>